<dbReference type="AlphaFoldDB" id="A0A511N8Q2"/>
<comment type="caution">
    <text evidence="1">The sequence shown here is derived from an EMBL/GenBank/DDBJ whole genome shotgun (WGS) entry which is preliminary data.</text>
</comment>
<name>A0A511N8Q2_DEIC1</name>
<dbReference type="EMBL" id="BJXB01000029">
    <property type="protein sequence ID" value="GEM49182.1"/>
    <property type="molecule type" value="Genomic_DNA"/>
</dbReference>
<organism evidence="1 2">
    <name type="scientific">Deinococcus cellulosilyticus (strain DSM 18568 / NBRC 106333 / KACC 11606 / 5516J-15)</name>
    <dbReference type="NCBI Taxonomy" id="1223518"/>
    <lineage>
        <taxon>Bacteria</taxon>
        <taxon>Thermotogati</taxon>
        <taxon>Deinococcota</taxon>
        <taxon>Deinococci</taxon>
        <taxon>Deinococcales</taxon>
        <taxon>Deinococcaceae</taxon>
        <taxon>Deinococcus</taxon>
    </lineage>
</organism>
<proteinExistence type="predicted"/>
<dbReference type="Proteomes" id="UP000321306">
    <property type="component" value="Unassembled WGS sequence"/>
</dbReference>
<gene>
    <name evidence="1" type="ORF">DC3_48170</name>
</gene>
<accession>A0A511N8Q2</accession>
<evidence type="ECO:0000313" key="2">
    <source>
        <dbReference type="Proteomes" id="UP000321306"/>
    </source>
</evidence>
<protein>
    <submittedName>
        <fullName evidence="1">Uncharacterized protein</fullName>
    </submittedName>
</protein>
<keyword evidence="2" id="KW-1185">Reference proteome</keyword>
<evidence type="ECO:0000313" key="1">
    <source>
        <dbReference type="EMBL" id="GEM49182.1"/>
    </source>
</evidence>
<sequence>MACGVIAHAEVLSLLPDTRPLAETSEYKSVYQLGHPKGLVRLKDMGDTLMVSKFLPSTGHFSTPAQVSGKLYRAYPTALVLEREGEGVLLDPWDLSILGSLKTTEQETLWAEEKAGWVVVWTEQKALVLDDHQRLLPVKLQSCGRCSFSFLQDQKHTLLVRGYTEVSSGAVQHIDEQSYLLINPVNGQQVHVPNRPVAWVDNLLFMEVVPSHNVGDLQFELTSVDTGFAPEVFGKPARKLPRPEDWFVVYPSDDGQMQVAAVAFFQEHWALFQGQTGPLYGTHQDLTHQQALPLPTPDQLVKTLPEAAVLQEVYHQAGLLSFVQCPSSVVVFDALWKTLTVYPENSKRRGYVLSDEPLLGQLRYLDACSGNPKTLYLSSDLGVLRLLL</sequence>
<reference evidence="1 2" key="1">
    <citation type="submission" date="2019-07" db="EMBL/GenBank/DDBJ databases">
        <title>Whole genome shotgun sequence of Deinococcus cellulosilyticus NBRC 106333.</title>
        <authorList>
            <person name="Hosoyama A."/>
            <person name="Uohara A."/>
            <person name="Ohji S."/>
            <person name="Ichikawa N."/>
        </authorList>
    </citation>
    <scope>NUCLEOTIDE SEQUENCE [LARGE SCALE GENOMIC DNA]</scope>
    <source>
        <strain evidence="1 2">NBRC 106333</strain>
    </source>
</reference>